<dbReference type="GO" id="GO:0004674">
    <property type="term" value="F:protein serine/threonine kinase activity"/>
    <property type="evidence" value="ECO:0007669"/>
    <property type="project" value="UniProtKB-KW"/>
</dbReference>
<evidence type="ECO:0000313" key="3">
    <source>
        <dbReference type="EMBL" id="SDZ04629.1"/>
    </source>
</evidence>
<dbReference type="RefSeq" id="WP_242870107.1">
    <property type="nucleotide sequence ID" value="NZ_FNPV01000007.1"/>
</dbReference>
<keyword evidence="3" id="KW-0418">Kinase</keyword>
<evidence type="ECO:0000259" key="2">
    <source>
        <dbReference type="Pfam" id="PF13581"/>
    </source>
</evidence>
<keyword evidence="4" id="KW-1185">Reference proteome</keyword>
<dbReference type="CDD" id="cd16936">
    <property type="entry name" value="HATPase_RsbW-like"/>
    <property type="match status" value="1"/>
</dbReference>
<dbReference type="EMBL" id="FNPV01000007">
    <property type="protein sequence ID" value="SDZ04629.1"/>
    <property type="molecule type" value="Genomic_DNA"/>
</dbReference>
<protein>
    <submittedName>
        <fullName evidence="3">Serine/threonine-protein kinase RsbW</fullName>
    </submittedName>
</protein>
<dbReference type="PANTHER" id="PTHR35526">
    <property type="entry name" value="ANTI-SIGMA-F FACTOR RSBW-RELATED"/>
    <property type="match status" value="1"/>
</dbReference>
<reference evidence="3 4" key="1">
    <citation type="submission" date="2016-10" db="EMBL/GenBank/DDBJ databases">
        <authorList>
            <person name="de Groot N.N."/>
        </authorList>
    </citation>
    <scope>NUCLEOTIDE SEQUENCE [LARGE SCALE GENOMIC DNA]</scope>
    <source>
        <strain evidence="3 4">APO</strain>
    </source>
</reference>
<evidence type="ECO:0000256" key="1">
    <source>
        <dbReference type="ARBA" id="ARBA00022527"/>
    </source>
</evidence>
<dbReference type="InterPro" id="IPR050267">
    <property type="entry name" value="Anti-sigma-factor_SerPK"/>
</dbReference>
<dbReference type="InterPro" id="IPR036890">
    <property type="entry name" value="HATPase_C_sf"/>
</dbReference>
<dbReference type="SUPFAM" id="SSF55874">
    <property type="entry name" value="ATPase domain of HSP90 chaperone/DNA topoisomerase II/histidine kinase"/>
    <property type="match status" value="1"/>
</dbReference>
<sequence>MSKELTQEMIEISIPHRAEYVSLVRLTVASIANRMGFDIEDIEDIKVALSEACSNAIMHGGCPKDDNFIVQFLLEKARLTISVSDFGKGYQKESIPEPNTEELREGGLGIFIIKSLMDDVHIDSGSNQGTSIRMIKNLREES</sequence>
<organism evidence="3 4">
    <name type="scientific">Tindallia californiensis</name>
    <dbReference type="NCBI Taxonomy" id="159292"/>
    <lineage>
        <taxon>Bacteria</taxon>
        <taxon>Bacillati</taxon>
        <taxon>Bacillota</taxon>
        <taxon>Clostridia</taxon>
        <taxon>Peptostreptococcales</taxon>
        <taxon>Tindalliaceae</taxon>
        <taxon>Tindallia</taxon>
    </lineage>
</organism>
<dbReference type="STRING" id="159292.SAMN05192546_10798"/>
<evidence type="ECO:0000313" key="4">
    <source>
        <dbReference type="Proteomes" id="UP000199230"/>
    </source>
</evidence>
<name>A0A1H3PW41_9FIRM</name>
<dbReference type="PANTHER" id="PTHR35526:SF3">
    <property type="entry name" value="ANTI-SIGMA-F FACTOR RSBW"/>
    <property type="match status" value="1"/>
</dbReference>
<keyword evidence="3" id="KW-0808">Transferase</keyword>
<dbReference type="InterPro" id="IPR003594">
    <property type="entry name" value="HATPase_dom"/>
</dbReference>
<feature type="domain" description="Histidine kinase/HSP90-like ATPase" evidence="2">
    <location>
        <begin position="14"/>
        <end position="136"/>
    </location>
</feature>
<dbReference type="Proteomes" id="UP000199230">
    <property type="component" value="Unassembled WGS sequence"/>
</dbReference>
<gene>
    <name evidence="3" type="ORF">SAMN05192546_10798</name>
</gene>
<dbReference type="Gene3D" id="3.30.565.10">
    <property type="entry name" value="Histidine kinase-like ATPase, C-terminal domain"/>
    <property type="match status" value="1"/>
</dbReference>
<dbReference type="Pfam" id="PF13581">
    <property type="entry name" value="HATPase_c_2"/>
    <property type="match status" value="1"/>
</dbReference>
<accession>A0A1H3PW41</accession>
<proteinExistence type="predicted"/>
<dbReference type="AlphaFoldDB" id="A0A1H3PW41"/>
<keyword evidence="1" id="KW-0723">Serine/threonine-protein kinase</keyword>